<gene>
    <name evidence="2" type="primary">ytpA_2</name>
    <name evidence="2" type="ORF">JEOPIN946_01292</name>
</gene>
<dbReference type="InterPro" id="IPR022742">
    <property type="entry name" value="Hydrolase_4"/>
</dbReference>
<dbReference type="Gene3D" id="3.40.50.1820">
    <property type="entry name" value="alpha/beta hydrolase"/>
    <property type="match status" value="1"/>
</dbReference>
<dbReference type="InterPro" id="IPR051044">
    <property type="entry name" value="MAG_DAG_Lipase"/>
</dbReference>
<dbReference type="Pfam" id="PF12146">
    <property type="entry name" value="Hydrolase_4"/>
    <property type="match status" value="1"/>
</dbReference>
<evidence type="ECO:0000313" key="3">
    <source>
        <dbReference type="Proteomes" id="UP000588186"/>
    </source>
</evidence>
<evidence type="ECO:0000313" key="2">
    <source>
        <dbReference type="EMBL" id="CAD2076592.1"/>
    </source>
</evidence>
<comment type="caution">
    <text evidence="2">The sequence shown here is derived from an EMBL/GenBank/DDBJ whole genome shotgun (WGS) entry which is preliminary data.</text>
</comment>
<accession>A0A6V7RFP0</accession>
<dbReference type="EMBL" id="CAJEWB010000010">
    <property type="protein sequence ID" value="CAD2076592.1"/>
    <property type="molecule type" value="Genomic_DNA"/>
</dbReference>
<dbReference type="SUPFAM" id="SSF53474">
    <property type="entry name" value="alpha/beta-Hydrolases"/>
    <property type="match status" value="1"/>
</dbReference>
<dbReference type="Proteomes" id="UP000588186">
    <property type="component" value="Unassembled WGS sequence"/>
</dbReference>
<protein>
    <submittedName>
        <fullName evidence="2">Phospholipase YtpA</fullName>
    </submittedName>
</protein>
<feature type="domain" description="Serine aminopeptidase S33" evidence="1">
    <location>
        <begin position="23"/>
        <end position="273"/>
    </location>
</feature>
<dbReference type="RefSeq" id="WP_186077891.1">
    <property type="nucleotide sequence ID" value="NZ_CAJEWB010000010.1"/>
</dbReference>
<dbReference type="PANTHER" id="PTHR11614">
    <property type="entry name" value="PHOSPHOLIPASE-RELATED"/>
    <property type="match status" value="1"/>
</dbReference>
<keyword evidence="3" id="KW-1185">Reference proteome</keyword>
<evidence type="ECO:0000259" key="1">
    <source>
        <dbReference type="Pfam" id="PF12146"/>
    </source>
</evidence>
<dbReference type="AlphaFoldDB" id="A0A6V7RFP0"/>
<proteinExistence type="predicted"/>
<dbReference type="InterPro" id="IPR029058">
    <property type="entry name" value="AB_hydrolase_fold"/>
</dbReference>
<organism evidence="2 3">
    <name type="scientific">Phocicoccus pinnipedialis</name>
    <dbReference type="NCBI Taxonomy" id="110845"/>
    <lineage>
        <taxon>Bacteria</taxon>
        <taxon>Bacillati</taxon>
        <taxon>Bacillota</taxon>
        <taxon>Bacilli</taxon>
        <taxon>Bacillales</taxon>
        <taxon>Salinicoccaceae</taxon>
        <taxon>Phocicoccus</taxon>
    </lineage>
</organism>
<reference evidence="2 3" key="1">
    <citation type="submission" date="2020-07" db="EMBL/GenBank/DDBJ databases">
        <authorList>
            <person name="Criscuolo A."/>
        </authorList>
    </citation>
    <scope>NUCLEOTIDE SEQUENCE [LARGE SCALE GENOMIC DNA]</scope>
    <source>
        <strain evidence="2">CIP107946</strain>
    </source>
</reference>
<sequence length="291" mass="33470">MFTTEIVKRKDTKFKISVYAPDNPKACILVLHGMAEHKRRYNSMLKYFQDNGIYGVIYDHRGHGTRANLGIGHFNSFNELIDDARAVYDMLPDDLPKFVLGHSMGSIILRMLLKYIDPDGAIIVGTGRKDHPTDALSGMFISRLVNRFPTRRSPIINMLGFLGYDNQFKGNTRNRWLSDNYANIYEYNNDPLSGNMMSNTALLETLNAVQECDKESYIETYSKNTRFLFISGKEDPFGHRGKDIEILKDKFTAANLDTTAVLYEGYRHEVLNEGARYDIYDLIIEWMKKSE</sequence>
<name>A0A6V7RFP0_9BACL</name>